<keyword evidence="2" id="KW-1185">Reference proteome</keyword>
<sequence>MKGVIAINNPYTGLLNIMQEQGKKYNPPAVCIGKVIQPQPLQIKTGEMVLYQEDILISSVLVDLNNRPINLERGDLLALMPTENRQYYIVLCKVVKL</sequence>
<accession>A0A926EI10</accession>
<protein>
    <submittedName>
        <fullName evidence="1">DUF2577 family protein</fullName>
    </submittedName>
</protein>
<dbReference type="InterPro" id="IPR022555">
    <property type="entry name" value="DUF2577"/>
</dbReference>
<evidence type="ECO:0000313" key="2">
    <source>
        <dbReference type="Proteomes" id="UP000655830"/>
    </source>
</evidence>
<dbReference type="AlphaFoldDB" id="A0A926EI10"/>
<organism evidence="1 2">
    <name type="scientific">Zhenhengia yiwuensis</name>
    <dbReference type="NCBI Taxonomy" id="2763666"/>
    <lineage>
        <taxon>Bacteria</taxon>
        <taxon>Bacillati</taxon>
        <taxon>Bacillota</taxon>
        <taxon>Clostridia</taxon>
        <taxon>Lachnospirales</taxon>
        <taxon>Lachnospiraceae</taxon>
        <taxon>Zhenhengia</taxon>
    </lineage>
</organism>
<gene>
    <name evidence="1" type="ORF">H8718_10770</name>
</gene>
<reference evidence="1" key="1">
    <citation type="submission" date="2020-08" db="EMBL/GenBank/DDBJ databases">
        <title>Genome public.</title>
        <authorList>
            <person name="Liu C."/>
            <person name="Sun Q."/>
        </authorList>
    </citation>
    <scope>NUCLEOTIDE SEQUENCE</scope>
    <source>
        <strain evidence="1">NSJ-12</strain>
    </source>
</reference>
<comment type="caution">
    <text evidence="1">The sequence shown here is derived from an EMBL/GenBank/DDBJ whole genome shotgun (WGS) entry which is preliminary data.</text>
</comment>
<evidence type="ECO:0000313" key="1">
    <source>
        <dbReference type="EMBL" id="MBC8580006.1"/>
    </source>
</evidence>
<proteinExistence type="predicted"/>
<name>A0A926EI10_9FIRM</name>
<dbReference type="Pfam" id="PF10844">
    <property type="entry name" value="DUF2577"/>
    <property type="match status" value="1"/>
</dbReference>
<dbReference type="EMBL" id="JACRSY010000015">
    <property type="protein sequence ID" value="MBC8580006.1"/>
    <property type="molecule type" value="Genomic_DNA"/>
</dbReference>
<dbReference type="Proteomes" id="UP000655830">
    <property type="component" value="Unassembled WGS sequence"/>
</dbReference>